<dbReference type="Proteomes" id="UP000034854">
    <property type="component" value="Unassembled WGS sequence"/>
</dbReference>
<dbReference type="InterPro" id="IPR023584">
    <property type="entry name" value="Ribosome_recyc_fac_dom"/>
</dbReference>
<dbReference type="InterPro" id="IPR002661">
    <property type="entry name" value="Ribosome_recyc_fac"/>
</dbReference>
<dbReference type="GO" id="GO:0006412">
    <property type="term" value="P:translation"/>
    <property type="evidence" value="ECO:0007669"/>
    <property type="project" value="UniProtKB-KW"/>
</dbReference>
<accession>A0A0G0UGA7</accession>
<dbReference type="GO" id="GO:0043023">
    <property type="term" value="F:ribosomal large subunit binding"/>
    <property type="evidence" value="ECO:0007669"/>
    <property type="project" value="TreeGrafter"/>
</dbReference>
<dbReference type="EMBL" id="LCAG01000002">
    <property type="protein sequence ID" value="KKR87919.1"/>
    <property type="molecule type" value="Genomic_DNA"/>
</dbReference>
<evidence type="ECO:0000313" key="4">
    <source>
        <dbReference type="EMBL" id="KKR87919.1"/>
    </source>
</evidence>
<gene>
    <name evidence="4" type="ORF">UU34_C0002G0036</name>
</gene>
<evidence type="ECO:0000313" key="5">
    <source>
        <dbReference type="Proteomes" id="UP000034854"/>
    </source>
</evidence>
<dbReference type="FunFam" id="3.30.1360.40:FF:000001">
    <property type="entry name" value="Ribosome-recycling factor"/>
    <property type="match status" value="1"/>
</dbReference>
<comment type="similarity">
    <text evidence="1">Belongs to the RRF family.</text>
</comment>
<dbReference type="PANTHER" id="PTHR20982:SF3">
    <property type="entry name" value="MITOCHONDRIAL RIBOSOME RECYCLING FACTOR PSEUDO 1"/>
    <property type="match status" value="1"/>
</dbReference>
<dbReference type="Pfam" id="PF01765">
    <property type="entry name" value="RRF"/>
    <property type="match status" value="1"/>
</dbReference>
<evidence type="ECO:0000259" key="3">
    <source>
        <dbReference type="Pfam" id="PF01765"/>
    </source>
</evidence>
<sequence>MTIDEAQTRFDDVISHLKGELAQIRTGRANSALVSDIRVDAYDTKMMVKELGQITTPEPNVIVIAPWDKSIITNIVGGITKANIGLTPTVDGDLVRIIIPQLTLERREQFIKQMHETLEKFRVEVRQVRHQYLESLRADKQGGKIGEDDEERGKHEIQKLHDEYIEAIEIAGKNKEEQLREV</sequence>
<comment type="caution">
    <text evidence="4">The sequence shown here is derived from an EMBL/GenBank/DDBJ whole genome shotgun (WGS) entry which is preliminary data.</text>
</comment>
<dbReference type="SUPFAM" id="SSF55194">
    <property type="entry name" value="Ribosome recycling factor, RRF"/>
    <property type="match status" value="1"/>
</dbReference>
<protein>
    <submittedName>
        <fullName evidence="4">Ribosome-recycling factor</fullName>
    </submittedName>
</protein>
<evidence type="ECO:0000256" key="2">
    <source>
        <dbReference type="ARBA" id="ARBA00022917"/>
    </source>
</evidence>
<dbReference type="NCBIfam" id="TIGR00496">
    <property type="entry name" value="frr"/>
    <property type="match status" value="1"/>
</dbReference>
<proteinExistence type="inferred from homology"/>
<dbReference type="Gene3D" id="1.10.132.20">
    <property type="entry name" value="Ribosome-recycling factor"/>
    <property type="match status" value="1"/>
</dbReference>
<dbReference type="Gene3D" id="3.30.1360.40">
    <property type="match status" value="1"/>
</dbReference>
<reference evidence="4 5" key="1">
    <citation type="journal article" date="2015" name="Nature">
        <title>rRNA introns, odd ribosomes, and small enigmatic genomes across a large radiation of phyla.</title>
        <authorList>
            <person name="Brown C.T."/>
            <person name="Hug L.A."/>
            <person name="Thomas B.C."/>
            <person name="Sharon I."/>
            <person name="Castelle C.J."/>
            <person name="Singh A."/>
            <person name="Wilkins M.J."/>
            <person name="Williams K.H."/>
            <person name="Banfield J.F."/>
        </authorList>
    </citation>
    <scope>NUCLEOTIDE SEQUENCE [LARGE SCALE GENOMIC DNA]</scope>
</reference>
<name>A0A0G0UGA7_9BACT</name>
<keyword evidence="2" id="KW-0648">Protein biosynthesis</keyword>
<dbReference type="AlphaFoldDB" id="A0A0G0UGA7"/>
<feature type="domain" description="Ribosome recycling factor" evidence="3">
    <location>
        <begin position="17"/>
        <end position="179"/>
    </location>
</feature>
<organism evidence="4 5">
    <name type="scientific">Candidatus Curtissbacteria bacterium GW2011_GWA1_41_11</name>
    <dbReference type="NCBI Taxonomy" id="1618409"/>
    <lineage>
        <taxon>Bacteria</taxon>
        <taxon>Candidatus Curtissiibacteriota</taxon>
    </lineage>
</organism>
<dbReference type="InterPro" id="IPR036191">
    <property type="entry name" value="RRF_sf"/>
</dbReference>
<evidence type="ECO:0000256" key="1">
    <source>
        <dbReference type="ARBA" id="ARBA00005912"/>
    </source>
</evidence>
<dbReference type="PANTHER" id="PTHR20982">
    <property type="entry name" value="RIBOSOME RECYCLING FACTOR"/>
    <property type="match status" value="1"/>
</dbReference>